<evidence type="ECO:0000256" key="2">
    <source>
        <dbReference type="ARBA" id="ARBA00022723"/>
    </source>
</evidence>
<evidence type="ECO:0000256" key="5">
    <source>
        <dbReference type="ARBA" id="ARBA00022833"/>
    </source>
</evidence>
<evidence type="ECO:0000256" key="9">
    <source>
        <dbReference type="PROSITE-ProRule" id="PRU00042"/>
    </source>
</evidence>
<feature type="domain" description="C2H2-type" evidence="11">
    <location>
        <begin position="163"/>
        <end position="185"/>
    </location>
</feature>
<keyword evidence="13" id="KW-1185">Reference proteome</keyword>
<dbReference type="Gene3D" id="3.30.160.60">
    <property type="entry name" value="Classic Zinc Finger"/>
    <property type="match status" value="1"/>
</dbReference>
<keyword evidence="7" id="KW-0804">Transcription</keyword>
<dbReference type="PROSITE" id="PS50157">
    <property type="entry name" value="ZINC_FINGER_C2H2_2"/>
    <property type="match status" value="2"/>
</dbReference>
<comment type="subcellular location">
    <subcellularLocation>
        <location evidence="1">Nucleus</location>
    </subcellularLocation>
</comment>
<reference evidence="12 13" key="1">
    <citation type="journal article" date="2017" name="Nature">
        <title>The Apostasia genome and the evolution of orchids.</title>
        <authorList>
            <person name="Zhang G.Q."/>
            <person name="Liu K.W."/>
            <person name="Li Z."/>
            <person name="Lohaus R."/>
            <person name="Hsiao Y.Y."/>
            <person name="Niu S.C."/>
            <person name="Wang J.Y."/>
            <person name="Lin Y.C."/>
            <person name="Xu Q."/>
            <person name="Chen L.J."/>
            <person name="Yoshida K."/>
            <person name="Fujiwara S."/>
            <person name="Wang Z.W."/>
            <person name="Zhang Y.Q."/>
            <person name="Mitsuda N."/>
            <person name="Wang M."/>
            <person name="Liu G.H."/>
            <person name="Pecoraro L."/>
            <person name="Huang H.X."/>
            <person name="Xiao X.J."/>
            <person name="Lin M."/>
            <person name="Wu X.Y."/>
            <person name="Wu W.L."/>
            <person name="Chen Y.Y."/>
            <person name="Chang S.B."/>
            <person name="Sakamoto S."/>
            <person name="Ohme-Takagi M."/>
            <person name="Yagi M."/>
            <person name="Zeng S.J."/>
            <person name="Shen C.Y."/>
            <person name="Yeh C.M."/>
            <person name="Luo Y.B."/>
            <person name="Tsai W.C."/>
            <person name="Van de Peer Y."/>
            <person name="Liu Z.J."/>
        </authorList>
    </citation>
    <scope>NUCLEOTIDE SEQUENCE [LARGE SCALE GENOMIC DNA]</scope>
    <source>
        <strain evidence="13">cv. Shenzhen</strain>
        <tissue evidence="12">Stem</tissue>
    </source>
</reference>
<dbReference type="PROSITE" id="PS00028">
    <property type="entry name" value="ZINC_FINGER_C2H2_1"/>
    <property type="match status" value="2"/>
</dbReference>
<keyword evidence="2" id="KW-0479">Metal-binding</keyword>
<dbReference type="GO" id="GO:0008270">
    <property type="term" value="F:zinc ion binding"/>
    <property type="evidence" value="ECO:0007669"/>
    <property type="project" value="UniProtKB-KW"/>
</dbReference>
<evidence type="ECO:0000256" key="10">
    <source>
        <dbReference type="SAM" id="MobiDB-lite"/>
    </source>
</evidence>
<feature type="region of interest" description="Disordered" evidence="10">
    <location>
        <begin position="48"/>
        <end position="76"/>
    </location>
</feature>
<dbReference type="OrthoDB" id="6077919at2759"/>
<dbReference type="EMBL" id="KZ451886">
    <property type="protein sequence ID" value="PKA66418.1"/>
    <property type="molecule type" value="Genomic_DNA"/>
</dbReference>
<dbReference type="STRING" id="1088818.A0A2I0BF47"/>
<keyword evidence="5" id="KW-0862">Zinc</keyword>
<feature type="domain" description="C2H2-type" evidence="11">
    <location>
        <begin position="107"/>
        <end position="134"/>
    </location>
</feature>
<evidence type="ECO:0000313" key="13">
    <source>
        <dbReference type="Proteomes" id="UP000236161"/>
    </source>
</evidence>
<dbReference type="GO" id="GO:0005634">
    <property type="term" value="C:nucleus"/>
    <property type="evidence" value="ECO:0007669"/>
    <property type="project" value="UniProtKB-SubCell"/>
</dbReference>
<keyword evidence="8" id="KW-0539">Nucleus</keyword>
<keyword evidence="4 9" id="KW-0863">Zinc-finger</keyword>
<proteinExistence type="predicted"/>
<dbReference type="InterPro" id="IPR013087">
    <property type="entry name" value="Znf_C2H2_type"/>
</dbReference>
<organism evidence="12 13">
    <name type="scientific">Apostasia shenzhenica</name>
    <dbReference type="NCBI Taxonomy" id="1088818"/>
    <lineage>
        <taxon>Eukaryota</taxon>
        <taxon>Viridiplantae</taxon>
        <taxon>Streptophyta</taxon>
        <taxon>Embryophyta</taxon>
        <taxon>Tracheophyta</taxon>
        <taxon>Spermatophyta</taxon>
        <taxon>Magnoliopsida</taxon>
        <taxon>Liliopsida</taxon>
        <taxon>Asparagales</taxon>
        <taxon>Orchidaceae</taxon>
        <taxon>Apostasioideae</taxon>
        <taxon>Apostasia</taxon>
    </lineage>
</organism>
<feature type="compositionally biased region" description="Low complexity" evidence="10">
    <location>
        <begin position="61"/>
        <end position="72"/>
    </location>
</feature>
<name>A0A2I0BF47_9ASPA</name>
<sequence length="248" mass="26871">MVAIRQSKSRNPTFAFLLASISPSLSRIPLHILMALAQEELEPMASYSSTIKGKRSRRAARAAPSSSSSSSAEDYSVVTDEEEDMAHCLILLAQGRAFKASNGSFLYECKTCSKRFPTFQALGGHRASHKKALPPPPETRHSALPPPPETRHEVAVFTRTKVHECSICGAEFSSGQALGGHMRRHRPAVLAEEPEQKKMKTPVMPLDLNLPAPSDDADGNGDSFITSSVKPLIFSPATLAAALVDCRY</sequence>
<protein>
    <submittedName>
        <fullName evidence="12">Zinc finger protein ZAT5</fullName>
    </submittedName>
</protein>
<evidence type="ECO:0000256" key="6">
    <source>
        <dbReference type="ARBA" id="ARBA00023015"/>
    </source>
</evidence>
<dbReference type="PANTHER" id="PTHR26374:SF466">
    <property type="entry name" value="OS09G0122000 PROTEIN"/>
    <property type="match status" value="1"/>
</dbReference>
<evidence type="ECO:0000259" key="11">
    <source>
        <dbReference type="PROSITE" id="PS50157"/>
    </source>
</evidence>
<dbReference type="AlphaFoldDB" id="A0A2I0BF47"/>
<evidence type="ECO:0000256" key="1">
    <source>
        <dbReference type="ARBA" id="ARBA00004123"/>
    </source>
</evidence>
<keyword evidence="3" id="KW-0677">Repeat</keyword>
<evidence type="ECO:0000256" key="8">
    <source>
        <dbReference type="ARBA" id="ARBA00023242"/>
    </source>
</evidence>
<evidence type="ECO:0000256" key="7">
    <source>
        <dbReference type="ARBA" id="ARBA00023163"/>
    </source>
</evidence>
<accession>A0A2I0BF47</accession>
<evidence type="ECO:0000256" key="4">
    <source>
        <dbReference type="ARBA" id="ARBA00022771"/>
    </source>
</evidence>
<evidence type="ECO:0000313" key="12">
    <source>
        <dbReference type="EMBL" id="PKA66418.1"/>
    </source>
</evidence>
<dbReference type="InterPro" id="IPR036236">
    <property type="entry name" value="Znf_C2H2_sf"/>
</dbReference>
<dbReference type="SUPFAM" id="SSF57667">
    <property type="entry name" value="beta-beta-alpha zinc fingers"/>
    <property type="match status" value="1"/>
</dbReference>
<dbReference type="PANTHER" id="PTHR26374">
    <property type="entry name" value="ZINC FINGER PROTEIN ZAT5"/>
    <property type="match status" value="1"/>
</dbReference>
<keyword evidence="6" id="KW-0805">Transcription regulation</keyword>
<evidence type="ECO:0000256" key="3">
    <source>
        <dbReference type="ARBA" id="ARBA00022737"/>
    </source>
</evidence>
<feature type="region of interest" description="Disordered" evidence="10">
    <location>
        <begin position="126"/>
        <end position="150"/>
    </location>
</feature>
<gene>
    <name evidence="12" type="primary">ZAT5</name>
    <name evidence="12" type="ORF">AXF42_Ash007116</name>
</gene>
<dbReference type="Proteomes" id="UP000236161">
    <property type="component" value="Unassembled WGS sequence"/>
</dbReference>
<dbReference type="Pfam" id="PF13912">
    <property type="entry name" value="zf-C2H2_6"/>
    <property type="match status" value="2"/>
</dbReference>
<dbReference type="SMART" id="SM00355">
    <property type="entry name" value="ZnF_C2H2"/>
    <property type="match status" value="2"/>
</dbReference>